<keyword evidence="2" id="KW-1133">Transmembrane helix</keyword>
<keyword evidence="2" id="KW-0472">Membrane</keyword>
<dbReference type="Proteomes" id="UP001595956">
    <property type="component" value="Unassembled WGS sequence"/>
</dbReference>
<evidence type="ECO:0000256" key="2">
    <source>
        <dbReference type="SAM" id="Phobius"/>
    </source>
</evidence>
<evidence type="ECO:0000313" key="3">
    <source>
        <dbReference type="EMBL" id="MFC5495412.1"/>
    </source>
</evidence>
<comment type="caution">
    <text evidence="3">The sequence shown here is derived from an EMBL/GenBank/DDBJ whole genome shotgun (WGS) entry which is preliminary data.</text>
</comment>
<protein>
    <recommendedName>
        <fullName evidence="5">Type 4 fimbrial biogenesis protein PilX N-terminal domain-containing protein</fullName>
    </recommendedName>
</protein>
<feature type="compositionally biased region" description="Low complexity" evidence="1">
    <location>
        <begin position="380"/>
        <end position="394"/>
    </location>
</feature>
<dbReference type="RefSeq" id="WP_345181741.1">
    <property type="nucleotide sequence ID" value="NZ_BAABFQ010000009.1"/>
</dbReference>
<reference evidence="4" key="1">
    <citation type="journal article" date="2019" name="Int. J. Syst. Evol. Microbiol.">
        <title>The Global Catalogue of Microorganisms (GCM) 10K type strain sequencing project: providing services to taxonomists for standard genome sequencing and annotation.</title>
        <authorList>
            <consortium name="The Broad Institute Genomics Platform"/>
            <consortium name="The Broad Institute Genome Sequencing Center for Infectious Disease"/>
            <person name="Wu L."/>
            <person name="Ma J."/>
        </authorList>
    </citation>
    <scope>NUCLEOTIDE SEQUENCE [LARGE SCALE GENOMIC DNA]</scope>
    <source>
        <strain evidence="4">KACC 13778</strain>
    </source>
</reference>
<feature type="transmembrane region" description="Helical" evidence="2">
    <location>
        <begin position="12"/>
        <end position="33"/>
    </location>
</feature>
<accession>A0ABW0N8I6</accession>
<evidence type="ECO:0000256" key="1">
    <source>
        <dbReference type="SAM" id="MobiDB-lite"/>
    </source>
</evidence>
<sequence>MRVRRDEGSALIMVLGAMTVAMLVVSGALHYGLQTSRHARQSNAWYQAFAAAQAGIDDYLARLNKSDNYWQTVDCENQALKGATTRANSCGWNASTAPGWLDVPGSTDAQFHYDVDVSSTPVDGTVDLVVTGRASGTERDTTRSLQVTLRRGGFGEFLYYTVYETRDPADYADPTSKASCARYAWADPKRPDHPTCTNIAFSGDDVINGPLHTNDTMLLRDNSSRQGPHFKGTVTTSRPACRDASGPSQAYKCYTFDSYSSVHPRFDKGIAYREVVEIPESIGDLRKYVTAGLDPEPPLGCLYTGPTRIQFIPQPGTAPATMRVWSRWSKTLNPGCGNPNSSWPQVVNVPQNNLIMVQDVPVSQPQPSSGACPARSIDATGTWSATGSTTTNGSLPQAGDFNQRSTNPDANCRYGTVYLDGTLKGRVTISADNNIVVVGNVTYQGGQNGTDALGLVSSNSVQIYHPVTTVCTREDRYDNCVAWGPGSNMSRPSSLGGTTFRDPVVQAAILTLQHSFEVQEYDVGSGLGDLTIFGTIAQRFRGAVGTSSGTGYDKNYNYDSRLRYAPPPYFLDPVRSSWGMKTFGEVTPRYDD</sequence>
<proteinExistence type="predicted"/>
<keyword evidence="4" id="KW-1185">Reference proteome</keyword>
<feature type="region of interest" description="Disordered" evidence="1">
    <location>
        <begin position="221"/>
        <end position="241"/>
    </location>
</feature>
<name>A0ABW0N8I6_9ACTN</name>
<evidence type="ECO:0008006" key="5">
    <source>
        <dbReference type="Google" id="ProtNLM"/>
    </source>
</evidence>
<organism evidence="3 4">
    <name type="scientific">Nocardioides caricicola</name>
    <dbReference type="NCBI Taxonomy" id="634770"/>
    <lineage>
        <taxon>Bacteria</taxon>
        <taxon>Bacillati</taxon>
        <taxon>Actinomycetota</taxon>
        <taxon>Actinomycetes</taxon>
        <taxon>Propionibacteriales</taxon>
        <taxon>Nocardioidaceae</taxon>
        <taxon>Nocardioides</taxon>
    </lineage>
</organism>
<keyword evidence="2" id="KW-0812">Transmembrane</keyword>
<gene>
    <name evidence="3" type="ORF">ACFPKY_20055</name>
</gene>
<feature type="region of interest" description="Disordered" evidence="1">
    <location>
        <begin position="361"/>
        <end position="407"/>
    </location>
</feature>
<dbReference type="EMBL" id="JBHSMD010000010">
    <property type="protein sequence ID" value="MFC5495412.1"/>
    <property type="molecule type" value="Genomic_DNA"/>
</dbReference>
<evidence type="ECO:0000313" key="4">
    <source>
        <dbReference type="Proteomes" id="UP001595956"/>
    </source>
</evidence>